<dbReference type="RefSeq" id="WP_213887264.1">
    <property type="nucleotide sequence ID" value="NZ_JAGFNU010000001.1"/>
</dbReference>
<gene>
    <name evidence="1" type="ORF">ACFFUT_03545</name>
</gene>
<accession>A0ABV5JBP2</accession>
<keyword evidence="2" id="KW-1185">Reference proteome</keyword>
<sequence>MELCQSLESLHPQMEGWVGALLDGKAGTHRTGIPIDLTESEERRLLVTSSLLDAVEAEGGCVERAEPSGKLTLAISGETLEFSVTEKMQKCFVSVHNKGAELLDCSETRLANPFSAGLFRNKPTGFLIFKFENHIHGRGYPKWVESKHVIAEALLPVIVREIMASGPINFRWSVERELKRLQYKLEQSGRGGFPFFGEVSQGWRQKLQSKNNDSSESRRLEDFVRSLKIQLSTGDYYLEGRPLSHWIAWAESCIAKLKPSNPVFRKHARKSE</sequence>
<dbReference type="EMBL" id="JBHMEA010000007">
    <property type="protein sequence ID" value="MFB9230863.1"/>
    <property type="molecule type" value="Genomic_DNA"/>
</dbReference>
<organism evidence="1 2">
    <name type="scientific">Pseudohalocynthiibacter aestuariivivens</name>
    <dbReference type="NCBI Taxonomy" id="1591409"/>
    <lineage>
        <taxon>Bacteria</taxon>
        <taxon>Pseudomonadati</taxon>
        <taxon>Pseudomonadota</taxon>
        <taxon>Alphaproteobacteria</taxon>
        <taxon>Rhodobacterales</taxon>
        <taxon>Paracoccaceae</taxon>
        <taxon>Pseudohalocynthiibacter</taxon>
    </lineage>
</organism>
<reference evidence="1 2" key="1">
    <citation type="submission" date="2024-09" db="EMBL/GenBank/DDBJ databases">
        <authorList>
            <person name="Sun Q."/>
            <person name="Mori K."/>
        </authorList>
    </citation>
    <scope>NUCLEOTIDE SEQUENCE [LARGE SCALE GENOMIC DNA]</scope>
    <source>
        <strain evidence="1 2">CECT 8726</strain>
    </source>
</reference>
<evidence type="ECO:0000313" key="2">
    <source>
        <dbReference type="Proteomes" id="UP001589683"/>
    </source>
</evidence>
<evidence type="ECO:0000313" key="1">
    <source>
        <dbReference type="EMBL" id="MFB9230863.1"/>
    </source>
</evidence>
<protein>
    <submittedName>
        <fullName evidence="1">Uncharacterized protein</fullName>
    </submittedName>
</protein>
<proteinExistence type="predicted"/>
<comment type="caution">
    <text evidence="1">The sequence shown here is derived from an EMBL/GenBank/DDBJ whole genome shotgun (WGS) entry which is preliminary data.</text>
</comment>
<name>A0ABV5JBP2_9RHOB</name>
<dbReference type="Proteomes" id="UP001589683">
    <property type="component" value="Unassembled WGS sequence"/>
</dbReference>